<protein>
    <submittedName>
        <fullName evidence="1">Uncharacterized protein</fullName>
    </submittedName>
</protein>
<dbReference type="Proteomes" id="UP000828390">
    <property type="component" value="Unassembled WGS sequence"/>
</dbReference>
<comment type="caution">
    <text evidence="1">The sequence shown here is derived from an EMBL/GenBank/DDBJ whole genome shotgun (WGS) entry which is preliminary data.</text>
</comment>
<evidence type="ECO:0000313" key="1">
    <source>
        <dbReference type="EMBL" id="KAH3730647.1"/>
    </source>
</evidence>
<dbReference type="AlphaFoldDB" id="A0A9D4HRP7"/>
<dbReference type="EMBL" id="JAIWYP010000012">
    <property type="protein sequence ID" value="KAH3730647.1"/>
    <property type="molecule type" value="Genomic_DNA"/>
</dbReference>
<sequence>MKEAKREGKRAWVAYDTLLIEGHQVQQKGFAGDDLSVLSWGIQSLTQAKKESEDFVRTLTKYDICFLHESWC</sequence>
<keyword evidence="2" id="KW-1185">Reference proteome</keyword>
<gene>
    <name evidence="1" type="ORF">DPMN_056638</name>
</gene>
<reference evidence="1" key="2">
    <citation type="submission" date="2020-11" db="EMBL/GenBank/DDBJ databases">
        <authorList>
            <person name="McCartney M.A."/>
            <person name="Auch B."/>
            <person name="Kono T."/>
            <person name="Mallez S."/>
            <person name="Becker A."/>
            <person name="Gohl D.M."/>
            <person name="Silverstein K.A.T."/>
            <person name="Koren S."/>
            <person name="Bechman K.B."/>
            <person name="Herman A."/>
            <person name="Abrahante J.E."/>
            <person name="Garbe J."/>
        </authorList>
    </citation>
    <scope>NUCLEOTIDE SEQUENCE</scope>
    <source>
        <strain evidence="1">Duluth1</strain>
        <tissue evidence="1">Whole animal</tissue>
    </source>
</reference>
<proteinExistence type="predicted"/>
<organism evidence="1 2">
    <name type="scientific">Dreissena polymorpha</name>
    <name type="common">Zebra mussel</name>
    <name type="synonym">Mytilus polymorpha</name>
    <dbReference type="NCBI Taxonomy" id="45954"/>
    <lineage>
        <taxon>Eukaryota</taxon>
        <taxon>Metazoa</taxon>
        <taxon>Spiralia</taxon>
        <taxon>Lophotrochozoa</taxon>
        <taxon>Mollusca</taxon>
        <taxon>Bivalvia</taxon>
        <taxon>Autobranchia</taxon>
        <taxon>Heteroconchia</taxon>
        <taxon>Euheterodonta</taxon>
        <taxon>Imparidentia</taxon>
        <taxon>Neoheterodontei</taxon>
        <taxon>Myida</taxon>
        <taxon>Dreissenoidea</taxon>
        <taxon>Dreissenidae</taxon>
        <taxon>Dreissena</taxon>
    </lineage>
</organism>
<name>A0A9D4HRP7_DREPO</name>
<accession>A0A9D4HRP7</accession>
<reference evidence="1" key="1">
    <citation type="journal article" date="2019" name="bioRxiv">
        <title>The Genome of the Zebra Mussel, Dreissena polymorpha: A Resource for Invasive Species Research.</title>
        <authorList>
            <person name="McCartney M.A."/>
            <person name="Auch B."/>
            <person name="Kono T."/>
            <person name="Mallez S."/>
            <person name="Zhang Y."/>
            <person name="Obille A."/>
            <person name="Becker A."/>
            <person name="Abrahante J.E."/>
            <person name="Garbe J."/>
            <person name="Badalamenti J.P."/>
            <person name="Herman A."/>
            <person name="Mangelson H."/>
            <person name="Liachko I."/>
            <person name="Sullivan S."/>
            <person name="Sone E.D."/>
            <person name="Koren S."/>
            <person name="Silverstein K.A.T."/>
            <person name="Beckman K.B."/>
            <person name="Gohl D.M."/>
        </authorList>
    </citation>
    <scope>NUCLEOTIDE SEQUENCE</scope>
    <source>
        <strain evidence="1">Duluth1</strain>
        <tissue evidence="1">Whole animal</tissue>
    </source>
</reference>
<evidence type="ECO:0000313" key="2">
    <source>
        <dbReference type="Proteomes" id="UP000828390"/>
    </source>
</evidence>